<accession>A0AAF5Q579</accession>
<organism evidence="2 3">
    <name type="scientific">Wuchereria bancrofti</name>
    <dbReference type="NCBI Taxonomy" id="6293"/>
    <lineage>
        <taxon>Eukaryota</taxon>
        <taxon>Metazoa</taxon>
        <taxon>Ecdysozoa</taxon>
        <taxon>Nematoda</taxon>
        <taxon>Chromadorea</taxon>
        <taxon>Rhabditida</taxon>
        <taxon>Spirurina</taxon>
        <taxon>Spiruromorpha</taxon>
        <taxon>Filarioidea</taxon>
        <taxon>Onchocercidae</taxon>
        <taxon>Wuchereria</taxon>
    </lineage>
</organism>
<sequence length="57" mass="6812">MIDLHTVYISFTISLSSLIAVGKHNERTSRWFTKLFRQFSFAVRERYVSEVINFCHE</sequence>
<reference evidence="2" key="2">
    <citation type="journal article" date="2016" name="Mol. Ecol.">
        <title>Population genomics of the filarial nematode parasite Wuchereria bancrofti from mosquitoes.</title>
        <authorList>
            <person name="Small S.T."/>
            <person name="Reimer L.J."/>
            <person name="Tisch D.J."/>
            <person name="King C.L."/>
            <person name="Christensen B.M."/>
            <person name="Siba P.M."/>
            <person name="Kazura J.W."/>
            <person name="Serre D."/>
            <person name="Zimmerman P.A."/>
        </authorList>
    </citation>
    <scope>NUCLEOTIDE SEQUENCE</scope>
    <source>
        <strain evidence="2">pt0022</strain>
    </source>
</reference>
<feature type="transmembrane region" description="Helical" evidence="1">
    <location>
        <begin position="6"/>
        <end position="22"/>
    </location>
</feature>
<reference evidence="2" key="1">
    <citation type="submission" date="2015-03" db="EMBL/GenBank/DDBJ databases">
        <title>Wuchereria bancrofti Genome Sequencing Papua New Guinea Strain.</title>
        <authorList>
            <person name="Small S.T."/>
            <person name="Serre D."/>
            <person name="Zimmerman P.A."/>
        </authorList>
    </citation>
    <scope>NUCLEOTIDE SEQUENCE [LARGE SCALE GENOMIC DNA]</scope>
    <source>
        <strain evidence="2">pt0022</strain>
    </source>
</reference>
<name>A0AAF5Q579_WUCBA</name>
<evidence type="ECO:0000313" key="2">
    <source>
        <dbReference type="Proteomes" id="UP000093561"/>
    </source>
</evidence>
<evidence type="ECO:0000313" key="3">
    <source>
        <dbReference type="WBParaSite" id="mrna-Wban_10745"/>
    </source>
</evidence>
<keyword evidence="1" id="KW-0812">Transmembrane</keyword>
<proteinExistence type="predicted"/>
<reference evidence="3" key="3">
    <citation type="submission" date="2024-02" db="UniProtKB">
        <authorList>
            <consortium name="WormBaseParasite"/>
        </authorList>
    </citation>
    <scope>IDENTIFICATION</scope>
    <source>
        <strain evidence="3">pt0022</strain>
    </source>
</reference>
<evidence type="ECO:0000256" key="1">
    <source>
        <dbReference type="SAM" id="Phobius"/>
    </source>
</evidence>
<keyword evidence="1" id="KW-1133">Transmembrane helix</keyword>
<dbReference type="Proteomes" id="UP000093561">
    <property type="component" value="Unassembled WGS sequence"/>
</dbReference>
<keyword evidence="1" id="KW-0472">Membrane</keyword>
<dbReference type="AlphaFoldDB" id="A0AAF5Q579"/>
<dbReference type="WBParaSite" id="mrna-Wban_10745">
    <property type="protein sequence ID" value="mrna-Wban_10745"/>
    <property type="gene ID" value="Wban_10745"/>
</dbReference>
<protein>
    <submittedName>
        <fullName evidence="3">Uncharacterized protein</fullName>
    </submittedName>
</protein>